<sequence>MPYLTTNTLTSRPTRGLGIISQVIIKAVNNGSSKAVQELFEVNYREVVTKIYNITQTYFQFNAVYSQEQTQIQIFLVDSAGVLSQVALEQLEVSRITSEFREISPSLRPTLRLSATAETLRS</sequence>
<name>A0A974SEV5_9BACL</name>
<proteinExistence type="predicted"/>
<dbReference type="KEGG" id="pson:JI735_10290"/>
<evidence type="ECO:0000313" key="2">
    <source>
        <dbReference type="Proteomes" id="UP000595841"/>
    </source>
</evidence>
<organism evidence="1 2">
    <name type="scientific">Paenibacillus sonchi</name>
    <dbReference type="NCBI Taxonomy" id="373687"/>
    <lineage>
        <taxon>Bacteria</taxon>
        <taxon>Bacillati</taxon>
        <taxon>Bacillota</taxon>
        <taxon>Bacilli</taxon>
        <taxon>Bacillales</taxon>
        <taxon>Paenibacillaceae</taxon>
        <taxon>Paenibacillus</taxon>
        <taxon>Paenibacillus sonchi group</taxon>
    </lineage>
</organism>
<protein>
    <submittedName>
        <fullName evidence="1">Uncharacterized protein</fullName>
    </submittedName>
</protein>
<gene>
    <name evidence="1" type="ORF">JI735_10290</name>
</gene>
<dbReference type="AlphaFoldDB" id="A0A974SEV5"/>
<dbReference type="Proteomes" id="UP000595841">
    <property type="component" value="Chromosome"/>
</dbReference>
<keyword evidence="2" id="KW-1185">Reference proteome</keyword>
<dbReference type="EMBL" id="CP068595">
    <property type="protein sequence ID" value="QQZ62874.1"/>
    <property type="molecule type" value="Genomic_DNA"/>
</dbReference>
<dbReference type="RefSeq" id="WP_039838720.1">
    <property type="nucleotide sequence ID" value="NZ_CP068595.1"/>
</dbReference>
<evidence type="ECO:0000313" key="1">
    <source>
        <dbReference type="EMBL" id="QQZ62874.1"/>
    </source>
</evidence>
<reference evidence="1 2" key="1">
    <citation type="submission" date="2021-01" db="EMBL/GenBank/DDBJ databases">
        <title>Whole genome sequence of Paenibacillus sonchi LMG 24727 for comparative genomics.</title>
        <authorList>
            <person name="Lee G."/>
            <person name="Kim M.-J."/>
            <person name="Lim K."/>
            <person name="Shin J.-H."/>
        </authorList>
    </citation>
    <scope>NUCLEOTIDE SEQUENCE [LARGE SCALE GENOMIC DNA]</scope>
    <source>
        <strain evidence="1 2">LMG 24727</strain>
    </source>
</reference>
<accession>A0A974SEV5</accession>